<name>A0ABD2WI60_9HYME</name>
<protein>
    <recommendedName>
        <fullName evidence="2">K Homology domain-containing protein</fullName>
    </recommendedName>
</protein>
<dbReference type="PROSITE" id="PS50084">
    <property type="entry name" value="KH_TYPE_1"/>
    <property type="match status" value="1"/>
</dbReference>
<comment type="caution">
    <text evidence="3">The sequence shown here is derived from an EMBL/GenBank/DDBJ whole genome shotgun (WGS) entry which is preliminary data.</text>
</comment>
<keyword evidence="4" id="KW-1185">Reference proteome</keyword>
<dbReference type="Gene3D" id="3.30.1370.10">
    <property type="entry name" value="K Homology domain, type 1"/>
    <property type="match status" value="1"/>
</dbReference>
<gene>
    <name evidence="3" type="ORF">TKK_012702</name>
</gene>
<evidence type="ECO:0000256" key="1">
    <source>
        <dbReference type="PROSITE-ProRule" id="PRU00117"/>
    </source>
</evidence>
<dbReference type="AlphaFoldDB" id="A0ABD2WI60"/>
<organism evidence="3 4">
    <name type="scientific">Trichogramma kaykai</name>
    <dbReference type="NCBI Taxonomy" id="54128"/>
    <lineage>
        <taxon>Eukaryota</taxon>
        <taxon>Metazoa</taxon>
        <taxon>Ecdysozoa</taxon>
        <taxon>Arthropoda</taxon>
        <taxon>Hexapoda</taxon>
        <taxon>Insecta</taxon>
        <taxon>Pterygota</taxon>
        <taxon>Neoptera</taxon>
        <taxon>Endopterygota</taxon>
        <taxon>Hymenoptera</taxon>
        <taxon>Apocrita</taxon>
        <taxon>Proctotrupomorpha</taxon>
        <taxon>Chalcidoidea</taxon>
        <taxon>Trichogrammatidae</taxon>
        <taxon>Trichogramma</taxon>
    </lineage>
</organism>
<feature type="domain" description="K Homology" evidence="2">
    <location>
        <begin position="63"/>
        <end position="131"/>
    </location>
</feature>
<dbReference type="InterPro" id="IPR019510">
    <property type="entry name" value="AKAP7-like_phosphoesterase"/>
</dbReference>
<dbReference type="InterPro" id="IPR009210">
    <property type="entry name" value="ASCC1"/>
</dbReference>
<dbReference type="SUPFAM" id="SSF55144">
    <property type="entry name" value="LigT-like"/>
    <property type="match status" value="1"/>
</dbReference>
<dbReference type="InterPro" id="IPR036612">
    <property type="entry name" value="KH_dom_type_1_sf"/>
</dbReference>
<dbReference type="EMBL" id="JBJJXI010000102">
    <property type="protein sequence ID" value="KAL3392643.1"/>
    <property type="molecule type" value="Genomic_DNA"/>
</dbReference>
<accession>A0ABD2WI60</accession>
<reference evidence="3 4" key="1">
    <citation type="journal article" date="2024" name="bioRxiv">
        <title>A reference genome for Trichogramma kaykai: A tiny desert-dwelling parasitoid wasp with competing sex-ratio distorters.</title>
        <authorList>
            <person name="Culotta J."/>
            <person name="Lindsey A.R."/>
        </authorList>
    </citation>
    <scope>NUCLEOTIDE SEQUENCE [LARGE SCALE GENOMIC DNA]</scope>
    <source>
        <strain evidence="3 4">KSX58</strain>
    </source>
</reference>
<dbReference type="InterPro" id="IPR009097">
    <property type="entry name" value="Cyclic_Pdiesterase"/>
</dbReference>
<keyword evidence="1" id="KW-0694">RNA-binding</keyword>
<dbReference type="GO" id="GO:0003723">
    <property type="term" value="F:RNA binding"/>
    <property type="evidence" value="ECO:0007669"/>
    <property type="project" value="UniProtKB-UniRule"/>
</dbReference>
<dbReference type="SMART" id="SM00322">
    <property type="entry name" value="KH"/>
    <property type="match status" value="1"/>
</dbReference>
<dbReference type="Gene3D" id="3.90.1140.10">
    <property type="entry name" value="Cyclic phosphodiesterase"/>
    <property type="match status" value="1"/>
</dbReference>
<dbReference type="Proteomes" id="UP001627154">
    <property type="component" value="Unassembled WGS sequence"/>
</dbReference>
<dbReference type="Pfam" id="PF10469">
    <property type="entry name" value="AKAP7_NLS"/>
    <property type="match status" value="1"/>
</dbReference>
<dbReference type="Pfam" id="PF00013">
    <property type="entry name" value="KH_1"/>
    <property type="match status" value="1"/>
</dbReference>
<dbReference type="InterPro" id="IPR004087">
    <property type="entry name" value="KH_dom"/>
</dbReference>
<evidence type="ECO:0000259" key="2">
    <source>
        <dbReference type="SMART" id="SM00322"/>
    </source>
</evidence>
<proteinExistence type="predicted"/>
<dbReference type="InterPro" id="IPR004088">
    <property type="entry name" value="KH_dom_type_1"/>
</dbReference>
<dbReference type="PIRSF" id="PIRSF027019">
    <property type="entry name" value="Euk_LigT"/>
    <property type="match status" value="1"/>
</dbReference>
<dbReference type="CDD" id="cd22419">
    <property type="entry name" value="KH-I_ASCC1"/>
    <property type="match status" value="1"/>
</dbReference>
<dbReference type="GO" id="GO:0010468">
    <property type="term" value="P:regulation of gene expression"/>
    <property type="evidence" value="ECO:0007669"/>
    <property type="project" value="UniProtKB-ARBA"/>
</dbReference>
<evidence type="ECO:0000313" key="4">
    <source>
        <dbReference type="Proteomes" id="UP001627154"/>
    </source>
</evidence>
<dbReference type="SUPFAM" id="SSF54791">
    <property type="entry name" value="Eukaryotic type KH-domain (KH-domain type I)"/>
    <property type="match status" value="1"/>
</dbReference>
<dbReference type="PANTHER" id="PTHR13360">
    <property type="entry name" value="ACTIVATING SIGNAL COINTEGRATOR 1 COMPLEX SUBUNIT 1"/>
    <property type="match status" value="1"/>
</dbReference>
<dbReference type="PANTHER" id="PTHR13360:SF1">
    <property type="entry name" value="ACTIVATING SIGNAL COINTEGRATOR 1 COMPLEX SUBUNIT 1"/>
    <property type="match status" value="1"/>
</dbReference>
<sequence>MDILKPELVWVENRCYRFCDNSTWSRGKNLKPYEEEACFEPDYDVCNEESCEEPIEIEIYKENRFKHSFHLNSHFYRFIIGPKGSTLKRLNNETRTTITVPRMGEAGEVVIIGRSKRDITRARNRINILVETSRKKLPFTHFVSVPCNTPEIIENFKRFQENILKKYGHGVRGIRPELFNEPHKLHLTLGLMVLLDEDERTHAIEALQMCKKNVLEPILEENGPITIECRGVECMNDDPSEVNVLFIKVHDESGCFQKMADGITDFLIDQGLSRRERDHVKLHLTVMKTANLSREAEFNSWRKKETFDATNILIEHKDTYFGTITVSTLHLSQRHTTSEDGYYKDTMVLEL</sequence>
<evidence type="ECO:0000313" key="3">
    <source>
        <dbReference type="EMBL" id="KAL3392643.1"/>
    </source>
</evidence>
<dbReference type="InterPro" id="IPR047538">
    <property type="entry name" value="KH-I_ASCC1"/>
</dbReference>